<reference evidence="3" key="2">
    <citation type="submission" date="2015-01" db="EMBL/GenBank/DDBJ databases">
        <title>Evolutionary Origins and Diversification of the Mycorrhizal Mutualists.</title>
        <authorList>
            <consortium name="DOE Joint Genome Institute"/>
            <consortium name="Mycorrhizal Genomics Consortium"/>
            <person name="Kohler A."/>
            <person name="Kuo A."/>
            <person name="Nagy L.G."/>
            <person name="Floudas D."/>
            <person name="Copeland A."/>
            <person name="Barry K.W."/>
            <person name="Cichocki N."/>
            <person name="Veneault-Fourrey C."/>
            <person name="LaButti K."/>
            <person name="Lindquist E.A."/>
            <person name="Lipzen A."/>
            <person name="Lundell T."/>
            <person name="Morin E."/>
            <person name="Murat C."/>
            <person name="Riley R."/>
            <person name="Ohm R."/>
            <person name="Sun H."/>
            <person name="Tunlid A."/>
            <person name="Henrissat B."/>
            <person name="Grigoriev I.V."/>
            <person name="Hibbett D.S."/>
            <person name="Martin F."/>
        </authorList>
    </citation>
    <scope>NUCLEOTIDE SEQUENCE [LARGE SCALE GENOMIC DNA]</scope>
    <source>
        <strain evidence="3">Ve08.2h10</strain>
    </source>
</reference>
<evidence type="ECO:0000313" key="3">
    <source>
        <dbReference type="Proteomes" id="UP000054538"/>
    </source>
</evidence>
<dbReference type="HOGENOM" id="CLU_052711_1_0_1"/>
<feature type="compositionally biased region" description="Acidic residues" evidence="1">
    <location>
        <begin position="194"/>
        <end position="205"/>
    </location>
</feature>
<evidence type="ECO:0000256" key="1">
    <source>
        <dbReference type="SAM" id="MobiDB-lite"/>
    </source>
</evidence>
<proteinExistence type="predicted"/>
<accession>A0A0D0DY11</accession>
<protein>
    <submittedName>
        <fullName evidence="2">Uncharacterized protein</fullName>
    </submittedName>
</protein>
<dbReference type="AlphaFoldDB" id="A0A0D0DY11"/>
<name>A0A0D0DY11_9AGAM</name>
<dbReference type="STRING" id="930991.A0A0D0DY11"/>
<evidence type="ECO:0000313" key="2">
    <source>
        <dbReference type="EMBL" id="KIK95056.1"/>
    </source>
</evidence>
<dbReference type="EMBL" id="KN825067">
    <property type="protein sequence ID" value="KIK95056.1"/>
    <property type="molecule type" value="Genomic_DNA"/>
</dbReference>
<dbReference type="Proteomes" id="UP000054538">
    <property type="component" value="Unassembled WGS sequence"/>
</dbReference>
<organism evidence="2 3">
    <name type="scientific">Paxillus rubicundulus Ve08.2h10</name>
    <dbReference type="NCBI Taxonomy" id="930991"/>
    <lineage>
        <taxon>Eukaryota</taxon>
        <taxon>Fungi</taxon>
        <taxon>Dikarya</taxon>
        <taxon>Basidiomycota</taxon>
        <taxon>Agaricomycotina</taxon>
        <taxon>Agaricomycetes</taxon>
        <taxon>Agaricomycetidae</taxon>
        <taxon>Boletales</taxon>
        <taxon>Paxilineae</taxon>
        <taxon>Paxillaceae</taxon>
        <taxon>Paxillus</taxon>
    </lineage>
</organism>
<dbReference type="OrthoDB" id="21214at2759"/>
<reference evidence="2 3" key="1">
    <citation type="submission" date="2014-04" db="EMBL/GenBank/DDBJ databases">
        <authorList>
            <consortium name="DOE Joint Genome Institute"/>
            <person name="Kuo A."/>
            <person name="Kohler A."/>
            <person name="Jargeat P."/>
            <person name="Nagy L.G."/>
            <person name="Floudas D."/>
            <person name="Copeland A."/>
            <person name="Barry K.W."/>
            <person name="Cichocki N."/>
            <person name="Veneault-Fourrey C."/>
            <person name="LaButti K."/>
            <person name="Lindquist E.A."/>
            <person name="Lipzen A."/>
            <person name="Lundell T."/>
            <person name="Morin E."/>
            <person name="Murat C."/>
            <person name="Sun H."/>
            <person name="Tunlid A."/>
            <person name="Henrissat B."/>
            <person name="Grigoriev I.V."/>
            <person name="Hibbett D.S."/>
            <person name="Martin F."/>
            <person name="Nordberg H.P."/>
            <person name="Cantor M.N."/>
            <person name="Hua S.X."/>
        </authorList>
    </citation>
    <scope>NUCLEOTIDE SEQUENCE [LARGE SCALE GENOMIC DNA]</scope>
    <source>
        <strain evidence="2 3">Ve08.2h10</strain>
    </source>
</reference>
<feature type="region of interest" description="Disordered" evidence="1">
    <location>
        <begin position="254"/>
        <end position="291"/>
    </location>
</feature>
<feature type="compositionally biased region" description="Low complexity" evidence="1">
    <location>
        <begin position="178"/>
        <end position="187"/>
    </location>
</feature>
<feature type="region of interest" description="Disordered" evidence="1">
    <location>
        <begin position="171"/>
        <end position="205"/>
    </location>
</feature>
<keyword evidence="3" id="KW-1185">Reference proteome</keyword>
<dbReference type="PANTHER" id="PTHR39472:SF1">
    <property type="entry name" value="EXPRESSED PROTEIN"/>
    <property type="match status" value="1"/>
</dbReference>
<sequence length="291" mass="31825">MAILDSSGESDIVRLLSAIQGLSEQLTQNRSLSISLHASAGAVKAQAAHSQTGFVLKRFNLDKSKEVYDAELERMNASLVVENQDLLHDNKQLGILIREYEQTLESVMSSFRTRARDVQEHELALMREYESKVLAKESDNLLRALASTTAESISLCRISATLRDLIRILNGEEPPSRSPSTTGPPETNNSPSSEEFDFGEEKEDDDWAMERECELARLEHENAVLRRMLGLDARPGYGAKTGAAGVSAIDQQRLSIPQPNGGAPQKKIRLGGASGTVGPYGTYKRSAARPG</sequence>
<dbReference type="PANTHER" id="PTHR39472">
    <property type="entry name" value="EXPRESSED PROTEIN"/>
    <property type="match status" value="1"/>
</dbReference>
<dbReference type="InParanoid" id="A0A0D0DY11"/>
<gene>
    <name evidence="2" type="ORF">PAXRUDRAFT_827381</name>
</gene>